<reference evidence="4" key="2">
    <citation type="submission" date="2020-09" db="EMBL/GenBank/DDBJ databases">
        <authorList>
            <person name="Sun Q."/>
            <person name="Ohkuma M."/>
        </authorList>
    </citation>
    <scope>NUCLEOTIDE SEQUENCE</scope>
    <source>
        <strain evidence="4">JCM 30804</strain>
    </source>
</reference>
<dbReference type="InterPro" id="IPR011006">
    <property type="entry name" value="CheY-like_superfamily"/>
</dbReference>
<feature type="region of interest" description="Disordered" evidence="2">
    <location>
        <begin position="239"/>
        <end position="268"/>
    </location>
</feature>
<feature type="modified residue" description="4-aspartylphosphate" evidence="1">
    <location>
        <position position="337"/>
    </location>
</feature>
<dbReference type="InterPro" id="IPR001789">
    <property type="entry name" value="Sig_transdc_resp-reg_receiver"/>
</dbReference>
<dbReference type="Gene3D" id="3.40.50.2300">
    <property type="match status" value="1"/>
</dbReference>
<name>A0A917JJ72_9GAMM</name>
<dbReference type="SUPFAM" id="SSF52172">
    <property type="entry name" value="CheY-like"/>
    <property type="match status" value="1"/>
</dbReference>
<dbReference type="GO" id="GO:0000160">
    <property type="term" value="P:phosphorelay signal transduction system"/>
    <property type="evidence" value="ECO:0007669"/>
    <property type="project" value="InterPro"/>
</dbReference>
<dbReference type="PROSITE" id="PS50110">
    <property type="entry name" value="RESPONSE_REGULATORY"/>
    <property type="match status" value="1"/>
</dbReference>
<accession>A0A917JJ72</accession>
<feature type="domain" description="Response regulatory" evidence="3">
    <location>
        <begin position="288"/>
        <end position="405"/>
    </location>
</feature>
<dbReference type="AlphaFoldDB" id="A0A917JJ72"/>
<feature type="compositionally biased region" description="Basic and acidic residues" evidence="2">
    <location>
        <begin position="239"/>
        <end position="250"/>
    </location>
</feature>
<evidence type="ECO:0000313" key="5">
    <source>
        <dbReference type="Proteomes" id="UP000613743"/>
    </source>
</evidence>
<dbReference type="CDD" id="cd17546">
    <property type="entry name" value="REC_hyHK_CKI1_RcsC-like"/>
    <property type="match status" value="1"/>
</dbReference>
<keyword evidence="1" id="KW-0597">Phosphoprotein</keyword>
<sequence>MSSKSTSHITLYTDDRDNDKLLMSVLISHYAKLKVVSSIDSIGQQLKDPAPKVIMVAASTFQETISIYYQALDAVHDKHLCEHSIVSLISRHDEKEAYQAFSSGLIDDYLVARPLYELHRPIVICSHLLKELGLTMTQKDGLDFVHSQDYSPDVKSIVTKGLVRKNTLKQEFESSIDQIDKALDKAAERIQANQTVQLDLKRLDDTLSAIRSDEIRPELLKLQSKAINLLQQVVSDVAEEHQAPDHDTKGLEQQQIKKKNPNEPSFNRLHNTTISEEEIEISIKHIPKVLIVEDDNISLNLTVMLLKHYKIDIDTAVSGRRAFAYLNSRQYDLVLMDINLPDTNGLYLLNQVAHGTGPNRDTPIIMLTGNKNKNTVKQAVEEGAKGYIIKPLYKATMIKLFEKYNLPLFVQN</sequence>
<proteinExistence type="predicted"/>
<protein>
    <recommendedName>
        <fullName evidence="3">Response regulatory domain-containing protein</fullName>
    </recommendedName>
</protein>
<evidence type="ECO:0000313" key="4">
    <source>
        <dbReference type="EMBL" id="GGI70293.1"/>
    </source>
</evidence>
<evidence type="ECO:0000259" key="3">
    <source>
        <dbReference type="PROSITE" id="PS50110"/>
    </source>
</evidence>
<dbReference type="InterPro" id="IPR052048">
    <property type="entry name" value="ST_Response_Regulator"/>
</dbReference>
<evidence type="ECO:0000256" key="1">
    <source>
        <dbReference type="PROSITE-ProRule" id="PRU00169"/>
    </source>
</evidence>
<organism evidence="4 5">
    <name type="scientific">Shewanella gelidii</name>
    <dbReference type="NCBI Taxonomy" id="1642821"/>
    <lineage>
        <taxon>Bacteria</taxon>
        <taxon>Pseudomonadati</taxon>
        <taxon>Pseudomonadota</taxon>
        <taxon>Gammaproteobacteria</taxon>
        <taxon>Alteromonadales</taxon>
        <taxon>Shewanellaceae</taxon>
        <taxon>Shewanella</taxon>
    </lineage>
</organism>
<dbReference type="EMBL" id="BMPZ01000001">
    <property type="protein sequence ID" value="GGI70293.1"/>
    <property type="molecule type" value="Genomic_DNA"/>
</dbReference>
<dbReference type="SMART" id="SM00448">
    <property type="entry name" value="REC"/>
    <property type="match status" value="1"/>
</dbReference>
<keyword evidence="5" id="KW-1185">Reference proteome</keyword>
<dbReference type="PANTHER" id="PTHR43228">
    <property type="entry name" value="TWO-COMPONENT RESPONSE REGULATOR"/>
    <property type="match status" value="1"/>
</dbReference>
<dbReference type="Proteomes" id="UP000613743">
    <property type="component" value="Unassembled WGS sequence"/>
</dbReference>
<dbReference type="Pfam" id="PF00072">
    <property type="entry name" value="Response_reg"/>
    <property type="match status" value="1"/>
</dbReference>
<reference evidence="4" key="1">
    <citation type="journal article" date="2014" name="Int. J. Syst. Evol. Microbiol.">
        <title>Complete genome sequence of Corynebacterium casei LMG S-19264T (=DSM 44701T), isolated from a smear-ripened cheese.</title>
        <authorList>
            <consortium name="US DOE Joint Genome Institute (JGI-PGF)"/>
            <person name="Walter F."/>
            <person name="Albersmeier A."/>
            <person name="Kalinowski J."/>
            <person name="Ruckert C."/>
        </authorList>
    </citation>
    <scope>NUCLEOTIDE SEQUENCE</scope>
    <source>
        <strain evidence="4">JCM 30804</strain>
    </source>
</reference>
<dbReference type="RefSeq" id="WP_188917385.1">
    <property type="nucleotide sequence ID" value="NZ_BMPZ01000001.1"/>
</dbReference>
<comment type="caution">
    <text evidence="4">The sequence shown here is derived from an EMBL/GenBank/DDBJ whole genome shotgun (WGS) entry which is preliminary data.</text>
</comment>
<dbReference type="PANTHER" id="PTHR43228:SF1">
    <property type="entry name" value="TWO-COMPONENT RESPONSE REGULATOR ARR22"/>
    <property type="match status" value="1"/>
</dbReference>
<gene>
    <name evidence="4" type="ORF">GCM10009332_04400</name>
</gene>
<evidence type="ECO:0000256" key="2">
    <source>
        <dbReference type="SAM" id="MobiDB-lite"/>
    </source>
</evidence>